<dbReference type="Gene3D" id="2.40.128.680">
    <property type="match status" value="1"/>
</dbReference>
<feature type="region of interest" description="Disordered" evidence="1">
    <location>
        <begin position="161"/>
        <end position="188"/>
    </location>
</feature>
<comment type="caution">
    <text evidence="2">The sequence shown here is derived from an EMBL/GenBank/DDBJ whole genome shotgun (WGS) entry which is preliminary data.</text>
</comment>
<dbReference type="STRING" id="329884.A0A4U0Y496"/>
<feature type="region of interest" description="Disordered" evidence="1">
    <location>
        <begin position="84"/>
        <end position="116"/>
    </location>
</feature>
<dbReference type="PANTHER" id="PTHR47204">
    <property type="entry name" value="OS02G0168900 PROTEIN"/>
    <property type="match status" value="1"/>
</dbReference>
<name>A0A4U0Y496_9PEZI</name>
<protein>
    <submittedName>
        <fullName evidence="2">Uncharacterized protein</fullName>
    </submittedName>
</protein>
<dbReference type="Pfam" id="PF08615">
    <property type="entry name" value="RNase_H2_suC"/>
    <property type="match status" value="1"/>
</dbReference>
<organism evidence="2 3">
    <name type="scientific">Friedmanniomyces simplex</name>
    <dbReference type="NCBI Taxonomy" id="329884"/>
    <lineage>
        <taxon>Eukaryota</taxon>
        <taxon>Fungi</taxon>
        <taxon>Dikarya</taxon>
        <taxon>Ascomycota</taxon>
        <taxon>Pezizomycotina</taxon>
        <taxon>Dothideomycetes</taxon>
        <taxon>Dothideomycetidae</taxon>
        <taxon>Mycosphaerellales</taxon>
        <taxon>Teratosphaeriaceae</taxon>
        <taxon>Friedmanniomyces</taxon>
    </lineage>
</organism>
<reference evidence="2 3" key="1">
    <citation type="submission" date="2017-03" db="EMBL/GenBank/DDBJ databases">
        <title>Genomes of endolithic fungi from Antarctica.</title>
        <authorList>
            <person name="Coleine C."/>
            <person name="Masonjones S."/>
            <person name="Stajich J.E."/>
        </authorList>
    </citation>
    <scope>NUCLEOTIDE SEQUENCE [LARGE SCALE GENOMIC DNA]</scope>
    <source>
        <strain evidence="2 3">CCFEE 5184</strain>
    </source>
</reference>
<evidence type="ECO:0000313" key="2">
    <source>
        <dbReference type="EMBL" id="TKA82395.1"/>
    </source>
</evidence>
<dbReference type="PANTHER" id="PTHR47204:SF1">
    <property type="entry name" value="RIBONUCLEASE H2 SUBUNIT C"/>
    <property type="match status" value="1"/>
</dbReference>
<dbReference type="AlphaFoldDB" id="A0A4U0Y496"/>
<accession>A0A4U0Y496</accession>
<dbReference type="InterPro" id="IPR013924">
    <property type="entry name" value="RNase_H2_suC"/>
</dbReference>
<sequence>MLSIQSAQAHARTRTLTPNILPATIHHNGPLKIAKRYWRPQPSSASDKKTSTVYLRGRKLRGRAVKLPVGYQGYLLQKTDRDAALSDTQTRQGALRPTRVEDDEAGADGEPEEDEAEEVKVMEQKAVFDEVVVWGHEVLPEDGDEYVKGIEEWIAFAEAMHGHHHQTTDKERIPSVPVRDGLVKSQTT</sequence>
<dbReference type="Proteomes" id="UP000309340">
    <property type="component" value="Unassembled WGS sequence"/>
</dbReference>
<dbReference type="GO" id="GO:0032299">
    <property type="term" value="C:ribonuclease H2 complex"/>
    <property type="evidence" value="ECO:0007669"/>
    <property type="project" value="InterPro"/>
</dbReference>
<proteinExistence type="predicted"/>
<dbReference type="GO" id="GO:0006401">
    <property type="term" value="P:RNA catabolic process"/>
    <property type="evidence" value="ECO:0007669"/>
    <property type="project" value="InterPro"/>
</dbReference>
<keyword evidence="3" id="KW-1185">Reference proteome</keyword>
<evidence type="ECO:0000313" key="3">
    <source>
        <dbReference type="Proteomes" id="UP000309340"/>
    </source>
</evidence>
<evidence type="ECO:0000256" key="1">
    <source>
        <dbReference type="SAM" id="MobiDB-lite"/>
    </source>
</evidence>
<feature type="compositionally biased region" description="Acidic residues" evidence="1">
    <location>
        <begin position="101"/>
        <end position="116"/>
    </location>
</feature>
<dbReference type="CDD" id="cd09271">
    <property type="entry name" value="RNase_H2-C"/>
    <property type="match status" value="1"/>
</dbReference>
<dbReference type="OrthoDB" id="6222486at2759"/>
<dbReference type="EMBL" id="NAJQ01000035">
    <property type="protein sequence ID" value="TKA82395.1"/>
    <property type="molecule type" value="Genomic_DNA"/>
</dbReference>
<gene>
    <name evidence="2" type="ORF">B0A55_01431</name>
</gene>